<dbReference type="RefSeq" id="WP_053399492.1">
    <property type="nucleotide sequence ID" value="NZ_LILC01000002.1"/>
</dbReference>
<dbReference type="Pfam" id="PF04321">
    <property type="entry name" value="RmlD_sub_bind"/>
    <property type="match status" value="1"/>
</dbReference>
<dbReference type="InterPro" id="IPR029903">
    <property type="entry name" value="RmlD-like-bd"/>
</dbReference>
<feature type="domain" description="RmlD-like substrate binding" evidence="3">
    <location>
        <begin position="1"/>
        <end position="272"/>
    </location>
</feature>
<dbReference type="UniPathway" id="UPA00124"/>
<proteinExistence type="inferred from homology"/>
<comment type="caution">
    <text evidence="4">The sequence shown here is derived from an EMBL/GenBank/DDBJ whole genome shotgun (WGS) entry which is preliminary data.</text>
</comment>
<dbReference type="SUPFAM" id="SSF51735">
    <property type="entry name" value="NAD(P)-binding Rossmann-fold domains"/>
    <property type="match status" value="1"/>
</dbReference>
<dbReference type="STRING" id="284581.AMD01_00850"/>
<dbReference type="PATRIC" id="fig|284581.3.peg.415"/>
<evidence type="ECO:0000259" key="3">
    <source>
        <dbReference type="Pfam" id="PF04321"/>
    </source>
</evidence>
<evidence type="ECO:0000256" key="2">
    <source>
        <dbReference type="RuleBase" id="RU364082"/>
    </source>
</evidence>
<gene>
    <name evidence="4" type="ORF">AMD01_00850</name>
</gene>
<dbReference type="EMBL" id="LILC01000002">
    <property type="protein sequence ID" value="KOO50342.1"/>
    <property type="molecule type" value="Genomic_DNA"/>
</dbReference>
<protein>
    <recommendedName>
        <fullName evidence="2">dTDP-4-dehydrorhamnose reductase</fullName>
        <ecNumber evidence="2">1.1.1.133</ecNumber>
    </recommendedName>
</protein>
<dbReference type="AlphaFoldDB" id="A0A0M0LHD9"/>
<dbReference type="GO" id="GO:0008831">
    <property type="term" value="F:dTDP-4-dehydrorhamnose reductase activity"/>
    <property type="evidence" value="ECO:0007669"/>
    <property type="project" value="UniProtKB-EC"/>
</dbReference>
<comment type="function">
    <text evidence="2">Catalyzes the reduction of dTDP-6-deoxy-L-lyxo-4-hexulose to yield dTDP-L-rhamnose.</text>
</comment>
<sequence length="277" mass="31737">MKVIITGGTGQLGTYLTQLLKKDYDVYTYSKQELDITDPTHLEEKMTSIQPDVVYHCAAFTNVDQCEEEAERAFMINSFGARSVAAACQSVGAKMVYVSTDYIFDGEKPCPYLETDKPNPLNIYGKSKWLGERLVQLENPNSYIIRTSWLYGKNKNGFVDTMLECARMNKEVEVVHDRTGSPTYTKDLALLLRDIIELNPGVYHVSNTGACSWYEFAQEIFERIGQKRNYVRPITSKDYRVKALRPVNSALQTHYDLPLRHWKDALDAYMSEELFCD</sequence>
<accession>A0A0M0LHD9</accession>
<dbReference type="CDD" id="cd05254">
    <property type="entry name" value="dTDP_HR_like_SDR_e"/>
    <property type="match status" value="1"/>
</dbReference>
<dbReference type="GO" id="GO:0005829">
    <property type="term" value="C:cytosol"/>
    <property type="evidence" value="ECO:0007669"/>
    <property type="project" value="TreeGrafter"/>
</dbReference>
<dbReference type="Gene3D" id="3.40.50.720">
    <property type="entry name" value="NAD(P)-binding Rossmann-like Domain"/>
    <property type="match status" value="1"/>
</dbReference>
<comment type="pathway">
    <text evidence="2">Carbohydrate biosynthesis; dTDP-L-rhamnose biosynthesis.</text>
</comment>
<dbReference type="Gene3D" id="3.90.25.10">
    <property type="entry name" value="UDP-galactose 4-epimerase, domain 1"/>
    <property type="match status" value="1"/>
</dbReference>
<evidence type="ECO:0000313" key="4">
    <source>
        <dbReference type="EMBL" id="KOO50342.1"/>
    </source>
</evidence>
<reference evidence="5" key="1">
    <citation type="submission" date="2015-08" db="EMBL/GenBank/DDBJ databases">
        <title>Fjat-14210 dsm16467.</title>
        <authorList>
            <person name="Liu B."/>
            <person name="Wang J."/>
            <person name="Zhu Y."/>
            <person name="Liu G."/>
            <person name="Chen Q."/>
            <person name="Chen Z."/>
            <person name="Lan J."/>
            <person name="Che J."/>
            <person name="Ge C."/>
            <person name="Shi H."/>
            <person name="Pan Z."/>
            <person name="Liu X."/>
        </authorList>
    </citation>
    <scope>NUCLEOTIDE SEQUENCE [LARGE SCALE GENOMIC DNA]</scope>
    <source>
        <strain evidence="5">DSM 16467</strain>
    </source>
</reference>
<dbReference type="NCBIfam" id="TIGR01214">
    <property type="entry name" value="rmlD"/>
    <property type="match status" value="1"/>
</dbReference>
<comment type="similarity">
    <text evidence="1 2">Belongs to the dTDP-4-dehydrorhamnose reductase family.</text>
</comment>
<dbReference type="InterPro" id="IPR005913">
    <property type="entry name" value="dTDP_dehydrorham_reduct"/>
</dbReference>
<keyword evidence="2" id="KW-0560">Oxidoreductase</keyword>
<dbReference type="PANTHER" id="PTHR10491">
    <property type="entry name" value="DTDP-4-DEHYDRORHAMNOSE REDUCTASE"/>
    <property type="match status" value="1"/>
</dbReference>
<dbReference type="InterPro" id="IPR036291">
    <property type="entry name" value="NAD(P)-bd_dom_sf"/>
</dbReference>
<dbReference type="FunFam" id="3.40.50.720:FF:000159">
    <property type="entry name" value="dTDP-4-dehydrorhamnose reductase"/>
    <property type="match status" value="1"/>
</dbReference>
<dbReference type="PANTHER" id="PTHR10491:SF4">
    <property type="entry name" value="METHIONINE ADENOSYLTRANSFERASE 2 SUBUNIT BETA"/>
    <property type="match status" value="1"/>
</dbReference>
<dbReference type="GO" id="GO:0019305">
    <property type="term" value="P:dTDP-rhamnose biosynthetic process"/>
    <property type="evidence" value="ECO:0007669"/>
    <property type="project" value="UniProtKB-UniPathway"/>
</dbReference>
<name>A0A0M0LHD9_9BACI</name>
<dbReference type="Proteomes" id="UP000037558">
    <property type="component" value="Unassembled WGS sequence"/>
</dbReference>
<evidence type="ECO:0000256" key="1">
    <source>
        <dbReference type="ARBA" id="ARBA00010944"/>
    </source>
</evidence>
<keyword evidence="2" id="KW-0521">NADP</keyword>
<keyword evidence="5" id="KW-1185">Reference proteome</keyword>
<dbReference type="EC" id="1.1.1.133" evidence="2"/>
<organism evidence="4 5">
    <name type="scientific">Priestia koreensis</name>
    <dbReference type="NCBI Taxonomy" id="284581"/>
    <lineage>
        <taxon>Bacteria</taxon>
        <taxon>Bacillati</taxon>
        <taxon>Bacillota</taxon>
        <taxon>Bacilli</taxon>
        <taxon>Bacillales</taxon>
        <taxon>Bacillaceae</taxon>
        <taxon>Priestia</taxon>
    </lineage>
</organism>
<evidence type="ECO:0000313" key="5">
    <source>
        <dbReference type="Proteomes" id="UP000037558"/>
    </source>
</evidence>